<proteinExistence type="predicted"/>
<evidence type="ECO:0000313" key="2">
    <source>
        <dbReference type="Proteomes" id="UP000499080"/>
    </source>
</evidence>
<dbReference type="EMBL" id="BGPR01091374">
    <property type="protein sequence ID" value="GBM23013.1"/>
    <property type="molecule type" value="Genomic_DNA"/>
</dbReference>
<evidence type="ECO:0000313" key="1">
    <source>
        <dbReference type="EMBL" id="GBM23013.1"/>
    </source>
</evidence>
<gene>
    <name evidence="1" type="ORF">AVEN_19856_1</name>
</gene>
<dbReference type="AlphaFoldDB" id="A0A4Y2E1K0"/>
<protein>
    <submittedName>
        <fullName evidence="1">Uncharacterized protein</fullName>
    </submittedName>
</protein>
<name>A0A4Y2E1K0_ARAVE</name>
<sequence length="147" mass="16553">MRLPPVLSTPNETKPFPSPSKCSGISRFYNDRHKHVWCLGFFSWRPQSAIFSTITQPRRARISCQNWFSSPNSEPEKPNPTIKNGPLGAFIRFRDDTQNTPLAVNGDVSMPFQSTLYRRMVHLGERSLAVPSLHPVLLGGSSPNGRF</sequence>
<accession>A0A4Y2E1K0</accession>
<dbReference type="Proteomes" id="UP000499080">
    <property type="component" value="Unassembled WGS sequence"/>
</dbReference>
<comment type="caution">
    <text evidence="1">The sequence shown here is derived from an EMBL/GenBank/DDBJ whole genome shotgun (WGS) entry which is preliminary data.</text>
</comment>
<keyword evidence="2" id="KW-1185">Reference proteome</keyword>
<organism evidence="1 2">
    <name type="scientific">Araneus ventricosus</name>
    <name type="common">Orbweaver spider</name>
    <name type="synonym">Epeira ventricosa</name>
    <dbReference type="NCBI Taxonomy" id="182803"/>
    <lineage>
        <taxon>Eukaryota</taxon>
        <taxon>Metazoa</taxon>
        <taxon>Ecdysozoa</taxon>
        <taxon>Arthropoda</taxon>
        <taxon>Chelicerata</taxon>
        <taxon>Arachnida</taxon>
        <taxon>Araneae</taxon>
        <taxon>Araneomorphae</taxon>
        <taxon>Entelegynae</taxon>
        <taxon>Araneoidea</taxon>
        <taxon>Araneidae</taxon>
        <taxon>Araneus</taxon>
    </lineage>
</organism>
<reference evidence="1 2" key="1">
    <citation type="journal article" date="2019" name="Sci. Rep.">
        <title>Orb-weaving spider Araneus ventricosus genome elucidates the spidroin gene catalogue.</title>
        <authorList>
            <person name="Kono N."/>
            <person name="Nakamura H."/>
            <person name="Ohtoshi R."/>
            <person name="Moran D.A.P."/>
            <person name="Shinohara A."/>
            <person name="Yoshida Y."/>
            <person name="Fujiwara M."/>
            <person name="Mori M."/>
            <person name="Tomita M."/>
            <person name="Arakawa K."/>
        </authorList>
    </citation>
    <scope>NUCLEOTIDE SEQUENCE [LARGE SCALE GENOMIC DNA]</scope>
</reference>